<feature type="transmembrane region" description="Helical" evidence="7">
    <location>
        <begin position="77"/>
        <end position="99"/>
    </location>
</feature>
<dbReference type="PANTHER" id="PTHR42865">
    <property type="entry name" value="PROTON/GLUTAMATE-ASPARTATE SYMPORTER"/>
    <property type="match status" value="1"/>
</dbReference>
<evidence type="ECO:0000256" key="3">
    <source>
        <dbReference type="ARBA" id="ARBA00022519"/>
    </source>
</evidence>
<keyword evidence="3" id="KW-1003">Cell membrane</keyword>
<evidence type="ECO:0000256" key="2">
    <source>
        <dbReference type="ARBA" id="ARBA00022448"/>
    </source>
</evidence>
<dbReference type="RefSeq" id="WP_102893849.1">
    <property type="nucleotide sequence ID" value="NZ_JAMOHU010000010.1"/>
</dbReference>
<organism evidence="8 9">
    <name type="scientific">Stutzerimonas stutzeri</name>
    <name type="common">Pseudomonas stutzeri</name>
    <dbReference type="NCBI Taxonomy" id="316"/>
    <lineage>
        <taxon>Bacteria</taxon>
        <taxon>Pseudomonadati</taxon>
        <taxon>Pseudomonadota</taxon>
        <taxon>Gammaproteobacteria</taxon>
        <taxon>Pseudomonadales</taxon>
        <taxon>Pseudomonadaceae</taxon>
        <taxon>Stutzerimonas</taxon>
    </lineage>
</organism>
<feature type="transmembrane region" description="Helical" evidence="7">
    <location>
        <begin position="319"/>
        <end position="342"/>
    </location>
</feature>
<dbReference type="PANTHER" id="PTHR42865:SF1">
    <property type="entry name" value="AEROBIC C4-DICARBOXYLATE TRANSPORT PROTEIN"/>
    <property type="match status" value="1"/>
</dbReference>
<keyword evidence="6 7" id="KW-0472">Membrane</keyword>
<feature type="transmembrane region" description="Helical" evidence="7">
    <location>
        <begin position="287"/>
        <end position="307"/>
    </location>
</feature>
<gene>
    <name evidence="8" type="ORF">CXK94_07410</name>
</gene>
<keyword evidence="3" id="KW-0997">Cell inner membrane</keyword>
<keyword evidence="4 7" id="KW-0812">Transmembrane</keyword>
<name>A0A2N8T5L8_STUST</name>
<evidence type="ECO:0000256" key="1">
    <source>
        <dbReference type="ARBA" id="ARBA00004141"/>
    </source>
</evidence>
<protein>
    <submittedName>
        <fullName evidence="8">Sodium:dicarboxylate symporter</fullName>
    </submittedName>
</protein>
<evidence type="ECO:0000313" key="9">
    <source>
        <dbReference type="Proteomes" id="UP000236023"/>
    </source>
</evidence>
<dbReference type="Pfam" id="PF00375">
    <property type="entry name" value="SDF"/>
    <property type="match status" value="1"/>
</dbReference>
<accession>A0A2N8T5L8</accession>
<keyword evidence="2" id="KW-0813">Transport</keyword>
<feature type="transmembrane region" description="Helical" evidence="7">
    <location>
        <begin position="181"/>
        <end position="203"/>
    </location>
</feature>
<feature type="transmembrane region" description="Helical" evidence="7">
    <location>
        <begin position="209"/>
        <end position="230"/>
    </location>
</feature>
<dbReference type="Proteomes" id="UP000236023">
    <property type="component" value="Unassembled WGS sequence"/>
</dbReference>
<dbReference type="AlphaFoldDB" id="A0A2N8T5L8"/>
<dbReference type="InterPro" id="IPR036458">
    <property type="entry name" value="Na:dicarbo_symporter_sf"/>
</dbReference>
<proteinExistence type="predicted"/>
<feature type="transmembrane region" description="Helical" evidence="7">
    <location>
        <begin position="139"/>
        <end position="160"/>
    </location>
</feature>
<evidence type="ECO:0000256" key="4">
    <source>
        <dbReference type="ARBA" id="ARBA00022692"/>
    </source>
</evidence>
<dbReference type="InterPro" id="IPR001991">
    <property type="entry name" value="Na-dicarboxylate_symporter"/>
</dbReference>
<dbReference type="GO" id="GO:0015293">
    <property type="term" value="F:symporter activity"/>
    <property type="evidence" value="ECO:0007669"/>
    <property type="project" value="UniProtKB-KW"/>
</dbReference>
<dbReference type="PRINTS" id="PR00173">
    <property type="entry name" value="EDTRNSPORT"/>
</dbReference>
<reference evidence="8 9" key="1">
    <citation type="submission" date="2018-01" db="EMBL/GenBank/DDBJ databases">
        <title>Denitrification phenotypes of diverse strains of Pseudomonas stutzeri.</title>
        <authorList>
            <person name="Milligan D.A."/>
            <person name="Bergaust L."/>
            <person name="Bakken L.R."/>
            <person name="Frostegard A."/>
        </authorList>
    </citation>
    <scope>NUCLEOTIDE SEQUENCE [LARGE SCALE GENOMIC DNA]</scope>
    <source>
        <strain evidence="8 9">24a75</strain>
    </source>
</reference>
<comment type="caution">
    <text evidence="8">The sequence shown here is derived from an EMBL/GenBank/DDBJ whole genome shotgun (WGS) entry which is preliminary data.</text>
</comment>
<keyword evidence="5 7" id="KW-1133">Transmembrane helix</keyword>
<sequence length="404" mass="42453">MILRHSRTGIVLLLLALGLGAVLGVWRPGLAVEMKPLSDLFISAIGLCAPLVMFVLVCSSVAALSDYRATARLGLKAVGYWQLMSLLSLLVGLLVARLLHPGSGLHHMGGDWSALESAADGPLFSQIPGLLIDSLEQSLILKVLLIAVVCGLLLGHSGSAGRRLVQQLDKAVGLVFRGMRLVVGFAPLAAFGAIAFIIGKYGLEAALPLARFVVAAYTACLVYLLLVPAIALRLAGCRLWRLVGYVKEELLLVAATGSSVAALPRLIDKLEAAGCDSQTVRLTLTAGYSFNLNGSNLYLAVAIVFLAQLSHADLDALQLGTILLVSLLTSLGSTSVAGSAFVTLTATLSVLNIVPLESIGILVGVERLMKCRSLTNVLGNCVACVAIAHWHGKVDRQRLRSVLG</sequence>
<evidence type="ECO:0000313" key="8">
    <source>
        <dbReference type="EMBL" id="PNG10018.1"/>
    </source>
</evidence>
<evidence type="ECO:0000256" key="6">
    <source>
        <dbReference type="ARBA" id="ARBA00023136"/>
    </source>
</evidence>
<feature type="transmembrane region" description="Helical" evidence="7">
    <location>
        <begin position="40"/>
        <end position="65"/>
    </location>
</feature>
<dbReference type="GO" id="GO:0005886">
    <property type="term" value="C:plasma membrane"/>
    <property type="evidence" value="ECO:0007669"/>
    <property type="project" value="UniProtKB-SubCell"/>
</dbReference>
<evidence type="ECO:0000256" key="5">
    <source>
        <dbReference type="ARBA" id="ARBA00022989"/>
    </source>
</evidence>
<evidence type="ECO:0000256" key="7">
    <source>
        <dbReference type="SAM" id="Phobius"/>
    </source>
</evidence>
<dbReference type="EMBL" id="POUT01000003">
    <property type="protein sequence ID" value="PNG10018.1"/>
    <property type="molecule type" value="Genomic_DNA"/>
</dbReference>
<dbReference type="SUPFAM" id="SSF118215">
    <property type="entry name" value="Proton glutamate symport protein"/>
    <property type="match status" value="1"/>
</dbReference>
<comment type="subcellular location">
    <subcellularLocation>
        <location evidence="1">Membrane</location>
        <topology evidence="1">Multi-pass membrane protein</topology>
    </subcellularLocation>
</comment>
<dbReference type="Gene3D" id="1.10.3860.10">
    <property type="entry name" value="Sodium:dicarboxylate symporter"/>
    <property type="match status" value="1"/>
</dbReference>